<accession>A0A1Y1X971</accession>
<dbReference type="AlphaFoldDB" id="A0A1Y1X971"/>
<dbReference type="EMBL" id="MCFG01000098">
    <property type="protein sequence ID" value="ORX82285.1"/>
    <property type="molecule type" value="Genomic_DNA"/>
</dbReference>
<protein>
    <submittedName>
        <fullName evidence="1">Uncharacterized protein</fullName>
    </submittedName>
</protein>
<reference evidence="1 2" key="2">
    <citation type="submission" date="2016-08" db="EMBL/GenBank/DDBJ databases">
        <title>Pervasive Adenine N6-methylation of Active Genes in Fungi.</title>
        <authorList>
            <consortium name="DOE Joint Genome Institute"/>
            <person name="Mondo S.J."/>
            <person name="Dannebaum R.O."/>
            <person name="Kuo R.C."/>
            <person name="Labutti K."/>
            <person name="Haridas S."/>
            <person name="Kuo A."/>
            <person name="Salamov A."/>
            <person name="Ahrendt S.R."/>
            <person name="Lipzen A."/>
            <person name="Sullivan W."/>
            <person name="Andreopoulos W.B."/>
            <person name="Clum A."/>
            <person name="Lindquist E."/>
            <person name="Daum C."/>
            <person name="Ramamoorthy G.K."/>
            <person name="Gryganskyi A."/>
            <person name="Culley D."/>
            <person name="Magnuson J.K."/>
            <person name="James T.Y."/>
            <person name="O'Malley M.A."/>
            <person name="Stajich J.E."/>
            <person name="Spatafora J.W."/>
            <person name="Visel A."/>
            <person name="Grigoriev I.V."/>
        </authorList>
    </citation>
    <scope>NUCLEOTIDE SEQUENCE [LARGE SCALE GENOMIC DNA]</scope>
    <source>
        <strain evidence="1 2">S4</strain>
    </source>
</reference>
<comment type="caution">
    <text evidence="1">The sequence shown here is derived from an EMBL/GenBank/DDBJ whole genome shotgun (WGS) entry which is preliminary data.</text>
</comment>
<evidence type="ECO:0000313" key="2">
    <source>
        <dbReference type="Proteomes" id="UP000193944"/>
    </source>
</evidence>
<evidence type="ECO:0000313" key="1">
    <source>
        <dbReference type="EMBL" id="ORX82285.1"/>
    </source>
</evidence>
<keyword evidence="2" id="KW-1185">Reference proteome</keyword>
<dbReference type="Proteomes" id="UP000193944">
    <property type="component" value="Unassembled WGS sequence"/>
</dbReference>
<proteinExistence type="predicted"/>
<organism evidence="1 2">
    <name type="scientific">Anaeromyces robustus</name>
    <dbReference type="NCBI Taxonomy" id="1754192"/>
    <lineage>
        <taxon>Eukaryota</taxon>
        <taxon>Fungi</taxon>
        <taxon>Fungi incertae sedis</taxon>
        <taxon>Chytridiomycota</taxon>
        <taxon>Chytridiomycota incertae sedis</taxon>
        <taxon>Neocallimastigomycetes</taxon>
        <taxon>Neocallimastigales</taxon>
        <taxon>Neocallimastigaceae</taxon>
        <taxon>Anaeromyces</taxon>
    </lineage>
</organism>
<reference evidence="1 2" key="1">
    <citation type="submission" date="2016-08" db="EMBL/GenBank/DDBJ databases">
        <title>A Parts List for Fungal Cellulosomes Revealed by Comparative Genomics.</title>
        <authorList>
            <consortium name="DOE Joint Genome Institute"/>
            <person name="Haitjema C.H."/>
            <person name="Gilmore S.P."/>
            <person name="Henske J.K."/>
            <person name="Solomon K.V."/>
            <person name="De Groot R."/>
            <person name="Kuo A."/>
            <person name="Mondo S.J."/>
            <person name="Salamov A.A."/>
            <person name="Labutti K."/>
            <person name="Zhao Z."/>
            <person name="Chiniquy J."/>
            <person name="Barry K."/>
            <person name="Brewer H.M."/>
            <person name="Purvine S.O."/>
            <person name="Wright A.T."/>
            <person name="Boxma B."/>
            <person name="Van Alen T."/>
            <person name="Hackstein J.H."/>
            <person name="Baker S.E."/>
            <person name="Grigoriev I.V."/>
            <person name="O'Malley M.A."/>
        </authorList>
    </citation>
    <scope>NUCLEOTIDE SEQUENCE [LARGE SCALE GENOMIC DNA]</scope>
    <source>
        <strain evidence="1 2">S4</strain>
    </source>
</reference>
<gene>
    <name evidence="1" type="ORF">BCR32DRAFT_279008</name>
</gene>
<sequence>MNLIYCYEPKFNIYSNWASMLWIAIFYNECSNRGTRVDKTPLKRPAPRQTVCTID</sequence>
<name>A0A1Y1X971_9FUNG</name>